<dbReference type="Proteomes" id="UP000078200">
    <property type="component" value="Unassembled WGS sequence"/>
</dbReference>
<protein>
    <submittedName>
        <fullName evidence="7">RING-type domain-containing protein</fullName>
    </submittedName>
</protein>
<feature type="domain" description="RING-type" evidence="6">
    <location>
        <begin position="9"/>
        <end position="50"/>
    </location>
</feature>
<evidence type="ECO:0000313" key="7">
    <source>
        <dbReference type="EnsemblMetazoa" id="GAUT013007-PA"/>
    </source>
</evidence>
<evidence type="ECO:0000256" key="4">
    <source>
        <dbReference type="SAM" id="Coils"/>
    </source>
</evidence>
<evidence type="ECO:0000259" key="6">
    <source>
        <dbReference type="PROSITE" id="PS50089"/>
    </source>
</evidence>
<dbReference type="VEuPathDB" id="VectorBase:GAUT013007"/>
<dbReference type="PROSITE" id="PS50089">
    <property type="entry name" value="ZF_RING_2"/>
    <property type="match status" value="1"/>
</dbReference>
<dbReference type="SUPFAM" id="SSF57850">
    <property type="entry name" value="RING/U-box"/>
    <property type="match status" value="1"/>
</dbReference>
<dbReference type="SMART" id="SM00184">
    <property type="entry name" value="RING"/>
    <property type="match status" value="1"/>
</dbReference>
<dbReference type="GO" id="GO:0031297">
    <property type="term" value="P:replication fork processing"/>
    <property type="evidence" value="ECO:0007669"/>
    <property type="project" value="TreeGrafter"/>
</dbReference>
<dbReference type="InterPro" id="IPR052639">
    <property type="entry name" value="TRAIP_ubiq-protein_ligase"/>
</dbReference>
<dbReference type="STRING" id="7395.A0A1A9URG4"/>
<sequence>MSGAPSILCSICTENFQISDTVYSTSCGHVLHYNCIQNWRERSGECPVCRVQYGNMQKLFLNFDENAGGELVINELQAKLDSYKTRMEKLNDQLNETELSLLQMQEHYTIAQEEVNLLNGELSKRNDSETNFMALQKQYTEAEENITKLKAKNQYLLLQFEEKNREIQLKTLEISTLKDTIGCMGTSAVGSDSILKQQLKIMEQKLTHITGELQKEITISMQLSIDKMKLQSLVDQYGATKTESSPNFVNNIQEQKPIEKKNPKPTEKEIIIKDSTHLTSVVIKRFPSRHISYPLIDVIIALASAIQVQLSPCDICDARILENRNKNHPLPNVVSLFVKFQNLQLKTKFLSSKSKVKGHPEYGSILIYEYMDDATNSLFYYAKSKLKVCGFVNVFCQNGQVVASKGRHKGAKLIHIKSTDQVDEMLSSNAQSTTEHMANGSVMLQCFGTDRNKSNSSMERKETSKDESDLKCDEDFCAFN</sequence>
<dbReference type="InterPro" id="IPR001841">
    <property type="entry name" value="Znf_RING"/>
</dbReference>
<feature type="coiled-coil region" evidence="4">
    <location>
        <begin position="73"/>
        <end position="159"/>
    </location>
</feature>
<evidence type="ECO:0000256" key="1">
    <source>
        <dbReference type="ARBA" id="ARBA00022771"/>
    </source>
</evidence>
<dbReference type="GO" id="GO:0016567">
    <property type="term" value="P:protein ubiquitination"/>
    <property type="evidence" value="ECO:0007669"/>
    <property type="project" value="TreeGrafter"/>
</dbReference>
<organism evidence="7 8">
    <name type="scientific">Glossina austeni</name>
    <name type="common">Savannah tsetse fly</name>
    <dbReference type="NCBI Taxonomy" id="7395"/>
    <lineage>
        <taxon>Eukaryota</taxon>
        <taxon>Metazoa</taxon>
        <taxon>Ecdysozoa</taxon>
        <taxon>Arthropoda</taxon>
        <taxon>Hexapoda</taxon>
        <taxon>Insecta</taxon>
        <taxon>Pterygota</taxon>
        <taxon>Neoptera</taxon>
        <taxon>Endopterygota</taxon>
        <taxon>Diptera</taxon>
        <taxon>Brachycera</taxon>
        <taxon>Muscomorpha</taxon>
        <taxon>Hippoboscoidea</taxon>
        <taxon>Glossinidae</taxon>
        <taxon>Glossina</taxon>
    </lineage>
</organism>
<evidence type="ECO:0000313" key="8">
    <source>
        <dbReference type="Proteomes" id="UP000078200"/>
    </source>
</evidence>
<keyword evidence="4" id="KW-0175">Coiled coil</keyword>
<dbReference type="GO" id="GO:0005634">
    <property type="term" value="C:nucleus"/>
    <property type="evidence" value="ECO:0007669"/>
    <property type="project" value="TreeGrafter"/>
</dbReference>
<dbReference type="InterPro" id="IPR013083">
    <property type="entry name" value="Znf_RING/FYVE/PHD"/>
</dbReference>
<dbReference type="GO" id="GO:0061630">
    <property type="term" value="F:ubiquitin protein ligase activity"/>
    <property type="evidence" value="ECO:0007669"/>
    <property type="project" value="TreeGrafter"/>
</dbReference>
<keyword evidence="1 3" id="KW-0863">Zinc-finger</keyword>
<accession>A0A1A9URG4</accession>
<evidence type="ECO:0000256" key="5">
    <source>
        <dbReference type="SAM" id="MobiDB-lite"/>
    </source>
</evidence>
<feature type="compositionally biased region" description="Basic and acidic residues" evidence="5">
    <location>
        <begin position="450"/>
        <end position="469"/>
    </location>
</feature>
<dbReference type="PANTHER" id="PTHR46569:SF1">
    <property type="entry name" value="E3 UBIQUITIN-PROTEIN LIGASE RFWD3-RELATED"/>
    <property type="match status" value="1"/>
</dbReference>
<reference evidence="7" key="1">
    <citation type="submission" date="2020-05" db="UniProtKB">
        <authorList>
            <consortium name="EnsemblMetazoa"/>
        </authorList>
    </citation>
    <scope>IDENTIFICATION</scope>
    <source>
        <strain evidence="7">TTRI</strain>
    </source>
</reference>
<keyword evidence="2" id="KW-0862">Zinc</keyword>
<dbReference type="Pfam" id="PF13639">
    <property type="entry name" value="zf-RING_2"/>
    <property type="match status" value="1"/>
</dbReference>
<evidence type="ECO:0000256" key="3">
    <source>
        <dbReference type="PROSITE-ProRule" id="PRU00175"/>
    </source>
</evidence>
<dbReference type="GO" id="GO:0090734">
    <property type="term" value="C:site of DNA damage"/>
    <property type="evidence" value="ECO:0007669"/>
    <property type="project" value="TreeGrafter"/>
</dbReference>
<dbReference type="EnsemblMetazoa" id="GAUT013007-RA">
    <property type="protein sequence ID" value="GAUT013007-PA"/>
    <property type="gene ID" value="GAUT013007"/>
</dbReference>
<name>A0A1A9URG4_GLOAU</name>
<feature type="region of interest" description="Disordered" evidence="5">
    <location>
        <begin position="449"/>
        <end position="469"/>
    </location>
</feature>
<proteinExistence type="predicted"/>
<dbReference type="PANTHER" id="PTHR46569">
    <property type="entry name" value="E3 UBIQUITIN-PROTEIN LIGASE TRAIP"/>
    <property type="match status" value="1"/>
</dbReference>
<evidence type="ECO:0000256" key="2">
    <source>
        <dbReference type="ARBA" id="ARBA00022833"/>
    </source>
</evidence>
<dbReference type="AlphaFoldDB" id="A0A1A9URG4"/>
<keyword evidence="1 3" id="KW-0479">Metal-binding</keyword>
<dbReference type="GO" id="GO:0008270">
    <property type="term" value="F:zinc ion binding"/>
    <property type="evidence" value="ECO:0007669"/>
    <property type="project" value="UniProtKB-KW"/>
</dbReference>
<keyword evidence="8" id="KW-1185">Reference proteome</keyword>
<dbReference type="Gene3D" id="3.30.40.10">
    <property type="entry name" value="Zinc/RING finger domain, C3HC4 (zinc finger)"/>
    <property type="match status" value="1"/>
</dbReference>